<protein>
    <submittedName>
        <fullName evidence="3">G_PROTEIN_RECEP_F1_2 domain-containing protein</fullName>
    </submittedName>
</protein>
<keyword evidence="1" id="KW-0812">Transmembrane</keyword>
<keyword evidence="1" id="KW-0472">Membrane</keyword>
<feature type="transmembrane region" description="Helical" evidence="1">
    <location>
        <begin position="143"/>
        <end position="163"/>
    </location>
</feature>
<dbReference type="AlphaFoldDB" id="A0A1I7YEZ7"/>
<keyword evidence="2" id="KW-1185">Reference proteome</keyword>
<evidence type="ECO:0000313" key="2">
    <source>
        <dbReference type="Proteomes" id="UP000095287"/>
    </source>
</evidence>
<accession>A0A1I7YEZ7</accession>
<feature type="transmembrane region" description="Helical" evidence="1">
    <location>
        <begin position="94"/>
        <end position="122"/>
    </location>
</feature>
<feature type="transmembrane region" description="Helical" evidence="1">
    <location>
        <begin position="234"/>
        <end position="254"/>
    </location>
</feature>
<feature type="transmembrane region" description="Helical" evidence="1">
    <location>
        <begin position="266"/>
        <end position="289"/>
    </location>
</feature>
<dbReference type="WBParaSite" id="L893_g15717.t1">
    <property type="protein sequence ID" value="L893_g15717.t1"/>
    <property type="gene ID" value="L893_g15717"/>
</dbReference>
<keyword evidence="1" id="KW-1133">Transmembrane helix</keyword>
<sequence>MFLSFYSYELHSVCLTSLGILFVVMSIVYMYVVLRKTPPPLSAYKFHFLYLNGCYQVANTCLALFGPFDVTVQDEGLIILELHGVIQYLPLKSLYYLVGFFDDFSICSIISAVLLSFLLRYCQVCHPKSRYATTSAIRKRVEAALSTVIPFPLAVLFTVALFIHSENDVVNQASIHVKISNHLIVVMEAIGFAAVVATVLCLLFIITICWTLYWKMGHASKRTKEMQRMLTITLIVCGAIPLLFGVIPLFLGIYTVVLRVEGTITIFRIIFIIFMLQGILNIIAAMLLVKPYRAVLLTWLRIKKSQQTVTVACAGQRTS</sequence>
<name>A0A1I7YEZ7_9BILA</name>
<reference evidence="3" key="1">
    <citation type="submission" date="2016-11" db="UniProtKB">
        <authorList>
            <consortium name="WormBaseParasite"/>
        </authorList>
    </citation>
    <scope>IDENTIFICATION</scope>
</reference>
<feature type="transmembrane region" description="Helical" evidence="1">
    <location>
        <begin position="12"/>
        <end position="32"/>
    </location>
</feature>
<proteinExistence type="predicted"/>
<dbReference type="SUPFAM" id="SSF81321">
    <property type="entry name" value="Family A G protein-coupled receptor-like"/>
    <property type="match status" value="1"/>
</dbReference>
<dbReference type="InterPro" id="IPR019422">
    <property type="entry name" value="7TM_GPCR_serpentine_rcpt_Srh"/>
</dbReference>
<feature type="transmembrane region" description="Helical" evidence="1">
    <location>
        <begin position="183"/>
        <end position="213"/>
    </location>
</feature>
<dbReference type="Proteomes" id="UP000095287">
    <property type="component" value="Unplaced"/>
</dbReference>
<organism evidence="2 3">
    <name type="scientific">Steinernema glaseri</name>
    <dbReference type="NCBI Taxonomy" id="37863"/>
    <lineage>
        <taxon>Eukaryota</taxon>
        <taxon>Metazoa</taxon>
        <taxon>Ecdysozoa</taxon>
        <taxon>Nematoda</taxon>
        <taxon>Chromadorea</taxon>
        <taxon>Rhabditida</taxon>
        <taxon>Tylenchina</taxon>
        <taxon>Panagrolaimomorpha</taxon>
        <taxon>Strongyloidoidea</taxon>
        <taxon>Steinernematidae</taxon>
        <taxon>Steinernema</taxon>
    </lineage>
</organism>
<evidence type="ECO:0000256" key="1">
    <source>
        <dbReference type="SAM" id="Phobius"/>
    </source>
</evidence>
<evidence type="ECO:0000313" key="3">
    <source>
        <dbReference type="WBParaSite" id="L893_g15717.t1"/>
    </source>
</evidence>
<dbReference type="Gene3D" id="1.20.1070.10">
    <property type="entry name" value="Rhodopsin 7-helix transmembrane proteins"/>
    <property type="match status" value="1"/>
</dbReference>
<dbReference type="Pfam" id="PF10318">
    <property type="entry name" value="7TM_GPCR_Srh"/>
    <property type="match status" value="1"/>
</dbReference>